<protein>
    <submittedName>
        <fullName evidence="1">DNA/RNA endonuclease YhcR with UshA esterase domain</fullName>
    </submittedName>
</protein>
<evidence type="ECO:0000313" key="2">
    <source>
        <dbReference type="Proteomes" id="UP000590442"/>
    </source>
</evidence>
<dbReference type="Proteomes" id="UP000590442">
    <property type="component" value="Unassembled WGS sequence"/>
</dbReference>
<dbReference type="RefSeq" id="WP_167960689.1">
    <property type="nucleotide sequence ID" value="NZ_JAATJJ010000001.1"/>
</dbReference>
<accession>A0A846QUC9</accession>
<gene>
    <name evidence="1" type="ORF">GGR42_000604</name>
</gene>
<sequence>MSKKKYYLLVSLIALLFFLALLVKQYLYGEHRNIASEKATMEISATELESRFASNQSLTSKNLLDKVIAVHGKINAIEINSVIIDNKVQANLLNGNMDNIAVGDIITVKGRCIGYDDLLEIVKIDQATQILN</sequence>
<dbReference type="AlphaFoldDB" id="A0A846QUC9"/>
<dbReference type="EMBL" id="JAATJJ010000001">
    <property type="protein sequence ID" value="NJB70142.1"/>
    <property type="molecule type" value="Genomic_DNA"/>
</dbReference>
<reference evidence="1 2" key="1">
    <citation type="submission" date="2020-03" db="EMBL/GenBank/DDBJ databases">
        <title>Genomic Encyclopedia of Type Strains, Phase IV (KMG-IV): sequencing the most valuable type-strain genomes for metagenomic binning, comparative biology and taxonomic classification.</title>
        <authorList>
            <person name="Goeker M."/>
        </authorList>
    </citation>
    <scope>NUCLEOTIDE SEQUENCE [LARGE SCALE GENOMIC DNA]</scope>
    <source>
        <strain evidence="1 2">DSM 29762</strain>
    </source>
</reference>
<proteinExistence type="predicted"/>
<keyword evidence="1" id="KW-0378">Hydrolase</keyword>
<dbReference type="Pfam" id="PF12869">
    <property type="entry name" value="tRNA_anti-like"/>
    <property type="match status" value="1"/>
</dbReference>
<name>A0A846QUC9_9FLAO</name>
<keyword evidence="1" id="KW-0540">Nuclease</keyword>
<organism evidence="1 2">
    <name type="scientific">Saonia flava</name>
    <dbReference type="NCBI Taxonomy" id="523696"/>
    <lineage>
        <taxon>Bacteria</taxon>
        <taxon>Pseudomonadati</taxon>
        <taxon>Bacteroidota</taxon>
        <taxon>Flavobacteriia</taxon>
        <taxon>Flavobacteriales</taxon>
        <taxon>Flavobacteriaceae</taxon>
        <taxon>Saonia</taxon>
    </lineage>
</organism>
<keyword evidence="2" id="KW-1185">Reference proteome</keyword>
<dbReference type="GO" id="GO:0004519">
    <property type="term" value="F:endonuclease activity"/>
    <property type="evidence" value="ECO:0007669"/>
    <property type="project" value="UniProtKB-KW"/>
</dbReference>
<comment type="caution">
    <text evidence="1">The sequence shown here is derived from an EMBL/GenBank/DDBJ whole genome shotgun (WGS) entry which is preliminary data.</text>
</comment>
<evidence type="ECO:0000313" key="1">
    <source>
        <dbReference type="EMBL" id="NJB70142.1"/>
    </source>
</evidence>
<keyword evidence="1" id="KW-0255">Endonuclease</keyword>
<dbReference type="InterPro" id="IPR024422">
    <property type="entry name" value="Protein_unknown_function_OB"/>
</dbReference>